<dbReference type="CDD" id="cd01086">
    <property type="entry name" value="MetAP1"/>
    <property type="match status" value="1"/>
</dbReference>
<dbReference type="AlphaFoldDB" id="A0AAP3UXX2"/>
<dbReference type="PRINTS" id="PR00599">
    <property type="entry name" value="MAPEPTIDASE"/>
</dbReference>
<name>A0AAP3UXX2_9PROT</name>
<keyword evidence="2 6" id="KW-0031">Aminopeptidase</keyword>
<feature type="binding site" evidence="6">
    <location>
        <position position="119"/>
    </location>
    <ligand>
        <name>a divalent metal cation</name>
        <dbReference type="ChEBI" id="CHEBI:60240"/>
        <label>2</label>
        <note>catalytic</note>
    </ligand>
</feature>
<comment type="function">
    <text evidence="1 6">Removes the N-terminal methionine from nascent proteins. The N-terminal methionine is often cleaved when the second residue in the primary sequence is small and uncharged (Met-Ala-, Cys, Gly, Pro, Ser, Thr, or Val). Requires deformylation of the N(alpha)-formylated initiator methionine before it can be hydrolyzed.</text>
</comment>
<feature type="binding site" evidence="6">
    <location>
        <position position="251"/>
    </location>
    <ligand>
        <name>a divalent metal cation</name>
        <dbReference type="ChEBI" id="CHEBI:60240"/>
        <label>2</label>
        <note>catalytic</note>
    </ligand>
</feature>
<feature type="binding site" evidence="6">
    <location>
        <position position="119"/>
    </location>
    <ligand>
        <name>a divalent metal cation</name>
        <dbReference type="ChEBI" id="CHEBI:60240"/>
        <label>1</label>
    </ligand>
</feature>
<dbReference type="PROSITE" id="PS00680">
    <property type="entry name" value="MAP_1"/>
    <property type="match status" value="1"/>
</dbReference>
<dbReference type="GO" id="GO:0005829">
    <property type="term" value="C:cytosol"/>
    <property type="evidence" value="ECO:0007669"/>
    <property type="project" value="TreeGrafter"/>
</dbReference>
<dbReference type="GO" id="GO:0004239">
    <property type="term" value="F:initiator methionyl aminopeptidase activity"/>
    <property type="evidence" value="ECO:0007669"/>
    <property type="project" value="UniProtKB-UniRule"/>
</dbReference>
<feature type="binding site" evidence="6">
    <location>
        <position position="90"/>
    </location>
    <ligand>
        <name>substrate</name>
    </ligand>
</feature>
<evidence type="ECO:0000259" key="8">
    <source>
        <dbReference type="Pfam" id="PF00557"/>
    </source>
</evidence>
<accession>A0AAP3UXX2</accession>
<dbReference type="GO" id="GO:0046872">
    <property type="term" value="F:metal ion binding"/>
    <property type="evidence" value="ECO:0007669"/>
    <property type="project" value="UniProtKB-UniRule"/>
</dbReference>
<evidence type="ECO:0000256" key="2">
    <source>
        <dbReference type="ARBA" id="ARBA00022438"/>
    </source>
</evidence>
<dbReference type="SUPFAM" id="SSF55920">
    <property type="entry name" value="Creatinase/aminopeptidase"/>
    <property type="match status" value="1"/>
</dbReference>
<dbReference type="Gene3D" id="3.90.230.10">
    <property type="entry name" value="Creatinase/methionine aminopeptidase superfamily"/>
    <property type="match status" value="1"/>
</dbReference>
<dbReference type="RefSeq" id="WP_327787415.1">
    <property type="nucleotide sequence ID" value="NZ_JARGEQ010000006.1"/>
</dbReference>
<comment type="cofactor">
    <cofactor evidence="6">
        <name>Co(2+)</name>
        <dbReference type="ChEBI" id="CHEBI:48828"/>
    </cofactor>
    <cofactor evidence="6">
        <name>Zn(2+)</name>
        <dbReference type="ChEBI" id="CHEBI:29105"/>
    </cofactor>
    <cofactor evidence="6">
        <name>Mn(2+)</name>
        <dbReference type="ChEBI" id="CHEBI:29035"/>
    </cofactor>
    <cofactor evidence="6">
        <name>Fe(2+)</name>
        <dbReference type="ChEBI" id="CHEBI:29033"/>
    </cofactor>
    <text evidence="6">Binds 2 divalent metal cations per subunit. Has a high-affinity and a low affinity metal-binding site. The true nature of the physiological cofactor is under debate. The enzyme is active with cobalt, zinc, manganese or divalent iron ions. Most likely, methionine aminopeptidases function as mononuclear Fe(2+)-metalloproteases under physiological conditions, and the catalytically relevant metal-binding site has been assigned to the histidine-containing high-affinity site.</text>
</comment>
<feature type="binding site" evidence="6">
    <location>
        <position position="251"/>
    </location>
    <ligand>
        <name>a divalent metal cation</name>
        <dbReference type="ChEBI" id="CHEBI:60240"/>
        <label>1</label>
    </ligand>
</feature>
<dbReference type="HAMAP" id="MF_01974">
    <property type="entry name" value="MetAP_1"/>
    <property type="match status" value="1"/>
</dbReference>
<feature type="domain" description="Peptidase M24" evidence="8">
    <location>
        <begin position="24"/>
        <end position="257"/>
    </location>
</feature>
<dbReference type="PANTHER" id="PTHR43330">
    <property type="entry name" value="METHIONINE AMINOPEPTIDASE"/>
    <property type="match status" value="1"/>
</dbReference>
<gene>
    <name evidence="6 9" type="primary">map</name>
    <name evidence="9" type="ORF">PZ740_01245</name>
</gene>
<feature type="binding site" evidence="6">
    <location>
        <position position="220"/>
    </location>
    <ligand>
        <name>a divalent metal cation</name>
        <dbReference type="ChEBI" id="CHEBI:60240"/>
        <label>2</label>
        <note>catalytic</note>
    </ligand>
</feature>
<comment type="catalytic activity">
    <reaction evidence="6 7">
        <text>Release of N-terminal amino acids, preferentially methionine, from peptides and arylamides.</text>
        <dbReference type="EC" id="3.4.11.18"/>
    </reaction>
</comment>
<dbReference type="GO" id="GO:0006508">
    <property type="term" value="P:proteolysis"/>
    <property type="evidence" value="ECO:0007669"/>
    <property type="project" value="UniProtKB-KW"/>
</dbReference>
<dbReference type="InterPro" id="IPR000994">
    <property type="entry name" value="Pept_M24"/>
</dbReference>
<dbReference type="Proteomes" id="UP001301140">
    <property type="component" value="Unassembled WGS sequence"/>
</dbReference>
<dbReference type="InterPro" id="IPR001714">
    <property type="entry name" value="Pept_M24_MAP"/>
</dbReference>
<organism evidence="9 10">
    <name type="scientific">Marinimicrococcus flavescens</name>
    <dbReference type="NCBI Taxonomy" id="3031815"/>
    <lineage>
        <taxon>Bacteria</taxon>
        <taxon>Pseudomonadati</taxon>
        <taxon>Pseudomonadota</taxon>
        <taxon>Alphaproteobacteria</taxon>
        <taxon>Geminicoccales</taxon>
        <taxon>Geminicoccaceae</taxon>
        <taxon>Marinimicrococcus</taxon>
    </lineage>
</organism>
<dbReference type="GO" id="GO:0070006">
    <property type="term" value="F:metalloaminopeptidase activity"/>
    <property type="evidence" value="ECO:0007669"/>
    <property type="project" value="UniProtKB-UniRule"/>
</dbReference>
<protein>
    <recommendedName>
        <fullName evidence="6 7">Methionine aminopeptidase</fullName>
        <shortName evidence="6">MAP</shortName>
        <shortName evidence="6">MetAP</shortName>
        <ecNumber evidence="6 7">3.4.11.18</ecNumber>
    </recommendedName>
    <alternativeName>
        <fullName evidence="6">Peptidase M</fullName>
    </alternativeName>
</protein>
<evidence type="ECO:0000256" key="1">
    <source>
        <dbReference type="ARBA" id="ARBA00002521"/>
    </source>
</evidence>
<evidence type="ECO:0000256" key="7">
    <source>
        <dbReference type="RuleBase" id="RU003653"/>
    </source>
</evidence>
<feature type="binding site" evidence="6">
    <location>
        <position position="187"/>
    </location>
    <ligand>
        <name>a divalent metal cation</name>
        <dbReference type="ChEBI" id="CHEBI:60240"/>
        <label>2</label>
        <note>catalytic</note>
    </ligand>
</feature>
<dbReference type="EC" id="3.4.11.18" evidence="6 7"/>
<evidence type="ECO:0000256" key="5">
    <source>
        <dbReference type="ARBA" id="ARBA00022801"/>
    </source>
</evidence>
<keyword evidence="10" id="KW-1185">Reference proteome</keyword>
<dbReference type="Pfam" id="PF00557">
    <property type="entry name" value="Peptidase_M24"/>
    <property type="match status" value="1"/>
</dbReference>
<feature type="binding site" evidence="6">
    <location>
        <position position="108"/>
    </location>
    <ligand>
        <name>a divalent metal cation</name>
        <dbReference type="ChEBI" id="CHEBI:60240"/>
        <label>1</label>
    </ligand>
</feature>
<comment type="caution">
    <text evidence="9">The sequence shown here is derived from an EMBL/GenBank/DDBJ whole genome shotgun (WGS) entry which is preliminary data.</text>
</comment>
<evidence type="ECO:0000313" key="10">
    <source>
        <dbReference type="Proteomes" id="UP001301140"/>
    </source>
</evidence>
<dbReference type="InterPro" id="IPR036005">
    <property type="entry name" value="Creatinase/aminopeptidase-like"/>
</dbReference>
<dbReference type="NCBIfam" id="TIGR00500">
    <property type="entry name" value="met_pdase_I"/>
    <property type="match status" value="1"/>
</dbReference>
<keyword evidence="5 6" id="KW-0378">Hydrolase</keyword>
<evidence type="ECO:0000313" key="9">
    <source>
        <dbReference type="EMBL" id="MDF1585006.1"/>
    </source>
</evidence>
<evidence type="ECO:0000256" key="3">
    <source>
        <dbReference type="ARBA" id="ARBA00022670"/>
    </source>
</evidence>
<dbReference type="InterPro" id="IPR002467">
    <property type="entry name" value="Pept_M24A_MAP1"/>
</dbReference>
<reference evidence="9 10" key="1">
    <citation type="submission" date="2023-03" db="EMBL/GenBank/DDBJ databases">
        <title>YIM 152171 draft genome.</title>
        <authorList>
            <person name="Yang Z."/>
        </authorList>
    </citation>
    <scope>NUCLEOTIDE SEQUENCE [LARGE SCALE GENOMIC DNA]</scope>
    <source>
        <strain evidence="9 10">YIM 152171</strain>
    </source>
</reference>
<evidence type="ECO:0000256" key="4">
    <source>
        <dbReference type="ARBA" id="ARBA00022723"/>
    </source>
</evidence>
<dbReference type="EMBL" id="JARGEQ010000006">
    <property type="protein sequence ID" value="MDF1585006.1"/>
    <property type="molecule type" value="Genomic_DNA"/>
</dbReference>
<sequence length="278" mass="30471">MNDVIIDQAGTGKAVPLYGPEGFEGMRRAGRLAALTLDFITPHVRPGVSTGELDRLIEQFMREHDGVPATLGYRGYPKSSCISINHVVNHGIPDEKKRLKEGDIVNIDVTVILDGWYGDTSRMYWVGKKVPVKARLLCERTFESLWAGIRAARPGATLGDVGHAIQQVAEERRNGVAFSVVRDFVGHGIGRLFHDAPEVKHYGRPGEGLVLAPGMIFTIEPMINAGTWEVKILDDGWTTVTKDREPSAQFEHTIGITGEGCEIFTLSPAGLEKPPYKG</sequence>
<evidence type="ECO:0000256" key="6">
    <source>
        <dbReference type="HAMAP-Rule" id="MF_01974"/>
    </source>
</evidence>
<comment type="subunit">
    <text evidence="6">Monomer.</text>
</comment>
<keyword evidence="4 6" id="KW-0479">Metal-binding</keyword>
<keyword evidence="3 6" id="KW-0645">Protease</keyword>
<dbReference type="PANTHER" id="PTHR43330:SF27">
    <property type="entry name" value="METHIONINE AMINOPEPTIDASE"/>
    <property type="match status" value="1"/>
</dbReference>
<feature type="binding site" evidence="6">
    <location>
        <position position="194"/>
    </location>
    <ligand>
        <name>substrate</name>
    </ligand>
</feature>
<comment type="similarity">
    <text evidence="6">Belongs to the peptidase M24A family. Methionine aminopeptidase type 1 subfamily.</text>
</comment>
<proteinExistence type="inferred from homology"/>